<gene>
    <name evidence="1" type="ORF">D5086_027238</name>
</gene>
<accession>A0ACC4AVH3</accession>
<evidence type="ECO:0000313" key="1">
    <source>
        <dbReference type="EMBL" id="KAL3569989.1"/>
    </source>
</evidence>
<protein>
    <submittedName>
        <fullName evidence="1">Uncharacterized protein</fullName>
    </submittedName>
</protein>
<dbReference type="Proteomes" id="UP000309997">
    <property type="component" value="Unassembled WGS sequence"/>
</dbReference>
<dbReference type="EMBL" id="RCHU02000015">
    <property type="protein sequence ID" value="KAL3569989.1"/>
    <property type="molecule type" value="Genomic_DNA"/>
</dbReference>
<name>A0ACC4AVH3_POPAL</name>
<organism evidence="1 2">
    <name type="scientific">Populus alba</name>
    <name type="common">White poplar</name>
    <dbReference type="NCBI Taxonomy" id="43335"/>
    <lineage>
        <taxon>Eukaryota</taxon>
        <taxon>Viridiplantae</taxon>
        <taxon>Streptophyta</taxon>
        <taxon>Embryophyta</taxon>
        <taxon>Tracheophyta</taxon>
        <taxon>Spermatophyta</taxon>
        <taxon>Magnoliopsida</taxon>
        <taxon>eudicotyledons</taxon>
        <taxon>Gunneridae</taxon>
        <taxon>Pentapetalae</taxon>
        <taxon>rosids</taxon>
        <taxon>fabids</taxon>
        <taxon>Malpighiales</taxon>
        <taxon>Salicaceae</taxon>
        <taxon>Saliceae</taxon>
        <taxon>Populus</taxon>
    </lineage>
</organism>
<proteinExistence type="predicted"/>
<reference evidence="1 2" key="1">
    <citation type="journal article" date="2024" name="Plant Biotechnol. J.">
        <title>Genome and CRISPR/Cas9 system of a widespread forest tree (Populus alba) in the world.</title>
        <authorList>
            <person name="Liu Y.J."/>
            <person name="Jiang P.F."/>
            <person name="Han X.M."/>
            <person name="Li X.Y."/>
            <person name="Wang H.M."/>
            <person name="Wang Y.J."/>
            <person name="Wang X.X."/>
            <person name="Zeng Q.Y."/>
        </authorList>
    </citation>
    <scope>NUCLEOTIDE SEQUENCE [LARGE SCALE GENOMIC DNA]</scope>
    <source>
        <strain evidence="2">cv. PAL-ZL1</strain>
    </source>
</reference>
<evidence type="ECO:0000313" key="2">
    <source>
        <dbReference type="Proteomes" id="UP000309997"/>
    </source>
</evidence>
<keyword evidence="2" id="KW-1185">Reference proteome</keyword>
<sequence>MYASATCSTSDFHPQTKRFDSVSFATFRLRCPFCRNSVAFEFRVILLSMYASATCSTSDFHPQKAKRFDSTFIRKTAKGFDSVSFAAFRLRCPFCRNSVAFEFRVIPLEHVCFCYLFYIRLSSAKKRFDSTFIRKRQNALTRLSSAKAKRFDSVSFATFRLRCPFCRNSVAFEFRVIPLEHTFIRKQQNALTRMYASATCSTSDFHPQKAKRFDSVSFATFRLRCPFCRNSVAFEFRVIPLEHTFIRKKRNALNRLSSAKRFDSVSFATFRLRCPFCRNSVAFEFRVMPLEHTFIRKQRNALTRMYASATCSTSDFHPQTAKRFDSVSFVTFRLRCPFCRNSVAFEFRVIPLEHTFFRKAKRFDSTFFRKRRNALTRMYASATCSTSDFHPKTAKRFDSVSFATFRLRCPFCRNSVAFEFRVIPLEHVCFCYLFYIRLSSANGKRFDSVSFATFRLRCPFCRNSVAFEFRVIPLEHVCFCYLFYIRLSSANMKRFDSTFIGFDSVSFAAFRLRCPFCRNSVAFEFRVIPLEHTFIRKAKRFDSVIFSDFENSVAFEFRVILLSMYASATCSTSDFHLFDFHPQKRKRFDSVSFATFRLRCPFCRNSVAFEFRVIPLEHTFIRKQQNALTRLSSAKQKRFDSTFHPANANALTRLSSAKAKRFDRMYASATCSTSDFLPQTAKRFDSEFRDIPTSMPFCRNSVAFEFRVIPLEHVCFCYLFYIRLSSANKNALTRMYASATCSTSDFHPQTTKRFDSVSFAAFRLRCPFCRNSVAFEFRVIPLEHVCFCYLFYIRLSVSAFRNQNSALTR</sequence>
<comment type="caution">
    <text evidence="1">The sequence shown here is derived from an EMBL/GenBank/DDBJ whole genome shotgun (WGS) entry which is preliminary data.</text>
</comment>